<dbReference type="InterPro" id="IPR011701">
    <property type="entry name" value="MFS"/>
</dbReference>
<evidence type="ECO:0000256" key="2">
    <source>
        <dbReference type="ARBA" id="ARBA00022448"/>
    </source>
</evidence>
<feature type="transmembrane region" description="Helical" evidence="7">
    <location>
        <begin position="349"/>
        <end position="378"/>
    </location>
</feature>
<dbReference type="Gene3D" id="1.20.1720.10">
    <property type="entry name" value="Multidrug resistance protein D"/>
    <property type="match status" value="1"/>
</dbReference>
<dbReference type="Pfam" id="PF07690">
    <property type="entry name" value="MFS_1"/>
    <property type="match status" value="1"/>
</dbReference>
<keyword evidence="10" id="KW-1185">Reference proteome</keyword>
<feature type="transmembrane region" description="Helical" evidence="7">
    <location>
        <begin position="24"/>
        <end position="42"/>
    </location>
</feature>
<feature type="transmembrane region" description="Helical" evidence="7">
    <location>
        <begin position="324"/>
        <end position="343"/>
    </location>
</feature>
<dbReference type="EMBL" id="KN832873">
    <property type="protein sequence ID" value="KIN03838.1"/>
    <property type="molecule type" value="Genomic_DNA"/>
</dbReference>
<feature type="region of interest" description="Disordered" evidence="6">
    <location>
        <begin position="440"/>
        <end position="474"/>
    </location>
</feature>
<dbReference type="InParanoid" id="A0A0C3DP56"/>
<dbReference type="AlphaFoldDB" id="A0A0C3DP56"/>
<dbReference type="HOGENOM" id="CLU_008455_8_4_1"/>
<sequence>MATAIYYPSLNTISHDLNVSNSSLNITVTVFLIIQGIAPAFVADMADRSGRKPMYVFCFIVFTAANIGLALQNSFTALLVLRMLQAAGSSGTVALANGVVGDIITSSERGSYIAFASLGGMLGPMIAPILGGIIGQYAGWHWIFWFLVIFSSAILLPLILFMPETCRRVVDDGSIPPPFLSTNFTDIYRHKKRANAGIIVDEEKRKRLHTENRMRFPNPFSAVMVLFDLESAILLVSTGLGMGCFYAISTGASDAFTKDFGFNQLQISLMFIPVGAGSIVSAFMIGKIIDWNYRRHALRLGFPVVRNRAQDLTDFPIEQARLEIAFPIILIAGGFVIMYGWFLTVKLNLAGYIISLFIVGFCLTSTFQVLNVLMVDIYPGKPSVATAANNLVRCEIGAVFSAVLLPLADSIGWGWSYTFLALLFIAFAPMLLIIMKKGPAWRKAKKEKKEEARKAKREEAEARQATVAGHEHSN</sequence>
<dbReference type="FunFam" id="1.20.1720.10:FF:000009">
    <property type="entry name" value="MFS multidrug transporter"/>
    <property type="match status" value="1"/>
</dbReference>
<feature type="transmembrane region" description="Helical" evidence="7">
    <location>
        <begin position="112"/>
        <end position="134"/>
    </location>
</feature>
<feature type="transmembrane region" description="Helical" evidence="7">
    <location>
        <begin position="414"/>
        <end position="435"/>
    </location>
</feature>
<evidence type="ECO:0000313" key="9">
    <source>
        <dbReference type="EMBL" id="KIN03838.1"/>
    </source>
</evidence>
<evidence type="ECO:0000313" key="10">
    <source>
        <dbReference type="Proteomes" id="UP000054321"/>
    </source>
</evidence>
<dbReference type="OrthoDB" id="440553at2759"/>
<feature type="domain" description="Major facilitator superfamily (MFS) profile" evidence="8">
    <location>
        <begin position="1"/>
        <end position="441"/>
    </location>
</feature>
<accession>A0A0C3DP56</accession>
<feature type="compositionally biased region" description="Basic and acidic residues" evidence="6">
    <location>
        <begin position="447"/>
        <end position="462"/>
    </location>
</feature>
<feature type="transmembrane region" description="Helical" evidence="7">
    <location>
        <begin position="223"/>
        <end position="248"/>
    </location>
</feature>
<dbReference type="SUPFAM" id="SSF103473">
    <property type="entry name" value="MFS general substrate transporter"/>
    <property type="match status" value="1"/>
</dbReference>
<feature type="transmembrane region" description="Helical" evidence="7">
    <location>
        <begin position="268"/>
        <end position="289"/>
    </location>
</feature>
<keyword evidence="5 7" id="KW-0472">Membrane</keyword>
<dbReference type="PROSITE" id="PS50850">
    <property type="entry name" value="MFS"/>
    <property type="match status" value="1"/>
</dbReference>
<reference evidence="9 10" key="1">
    <citation type="submission" date="2014-04" db="EMBL/GenBank/DDBJ databases">
        <authorList>
            <consortium name="DOE Joint Genome Institute"/>
            <person name="Kuo A."/>
            <person name="Martino E."/>
            <person name="Perotto S."/>
            <person name="Kohler A."/>
            <person name="Nagy L.G."/>
            <person name="Floudas D."/>
            <person name="Copeland A."/>
            <person name="Barry K.W."/>
            <person name="Cichocki N."/>
            <person name="Veneault-Fourrey C."/>
            <person name="LaButti K."/>
            <person name="Lindquist E.A."/>
            <person name="Lipzen A."/>
            <person name="Lundell T."/>
            <person name="Morin E."/>
            <person name="Murat C."/>
            <person name="Sun H."/>
            <person name="Tunlid A."/>
            <person name="Henrissat B."/>
            <person name="Grigoriev I.V."/>
            <person name="Hibbett D.S."/>
            <person name="Martin F."/>
            <person name="Nordberg H.P."/>
            <person name="Cantor M.N."/>
            <person name="Hua S.X."/>
        </authorList>
    </citation>
    <scope>NUCLEOTIDE SEQUENCE [LARGE SCALE GENOMIC DNA]</scope>
    <source>
        <strain evidence="9 10">Zn</strain>
    </source>
</reference>
<dbReference type="Gene3D" id="1.20.1250.20">
    <property type="entry name" value="MFS general substrate transporter like domains"/>
    <property type="match status" value="1"/>
</dbReference>
<evidence type="ECO:0000259" key="8">
    <source>
        <dbReference type="PROSITE" id="PS50850"/>
    </source>
</evidence>
<dbReference type="FunCoup" id="A0A0C3DP56">
    <property type="interactions" value="102"/>
</dbReference>
<comment type="subcellular location">
    <subcellularLocation>
        <location evidence="1">Membrane</location>
        <topology evidence="1">Multi-pass membrane protein</topology>
    </subcellularLocation>
</comment>
<feature type="transmembrane region" description="Helical" evidence="7">
    <location>
        <begin position="54"/>
        <end position="71"/>
    </location>
</feature>
<evidence type="ECO:0000256" key="1">
    <source>
        <dbReference type="ARBA" id="ARBA00004141"/>
    </source>
</evidence>
<gene>
    <name evidence="9" type="ORF">OIDMADRAFT_193761</name>
</gene>
<dbReference type="InterPro" id="IPR036259">
    <property type="entry name" value="MFS_trans_sf"/>
</dbReference>
<evidence type="ECO:0000256" key="6">
    <source>
        <dbReference type="SAM" id="MobiDB-lite"/>
    </source>
</evidence>
<reference evidence="10" key="2">
    <citation type="submission" date="2015-01" db="EMBL/GenBank/DDBJ databases">
        <title>Evolutionary Origins and Diversification of the Mycorrhizal Mutualists.</title>
        <authorList>
            <consortium name="DOE Joint Genome Institute"/>
            <consortium name="Mycorrhizal Genomics Consortium"/>
            <person name="Kohler A."/>
            <person name="Kuo A."/>
            <person name="Nagy L.G."/>
            <person name="Floudas D."/>
            <person name="Copeland A."/>
            <person name="Barry K.W."/>
            <person name="Cichocki N."/>
            <person name="Veneault-Fourrey C."/>
            <person name="LaButti K."/>
            <person name="Lindquist E.A."/>
            <person name="Lipzen A."/>
            <person name="Lundell T."/>
            <person name="Morin E."/>
            <person name="Murat C."/>
            <person name="Riley R."/>
            <person name="Ohm R."/>
            <person name="Sun H."/>
            <person name="Tunlid A."/>
            <person name="Henrissat B."/>
            <person name="Grigoriev I.V."/>
            <person name="Hibbett D.S."/>
            <person name="Martin F."/>
        </authorList>
    </citation>
    <scope>NUCLEOTIDE SEQUENCE [LARGE SCALE GENOMIC DNA]</scope>
    <source>
        <strain evidence="10">Zn</strain>
    </source>
</reference>
<dbReference type="PANTHER" id="PTHR23502">
    <property type="entry name" value="MAJOR FACILITATOR SUPERFAMILY"/>
    <property type="match status" value="1"/>
</dbReference>
<keyword evidence="2" id="KW-0813">Transport</keyword>
<dbReference type="InterPro" id="IPR020846">
    <property type="entry name" value="MFS_dom"/>
</dbReference>
<proteinExistence type="predicted"/>
<feature type="transmembrane region" description="Helical" evidence="7">
    <location>
        <begin position="140"/>
        <end position="161"/>
    </location>
</feature>
<dbReference type="GO" id="GO:0022857">
    <property type="term" value="F:transmembrane transporter activity"/>
    <property type="evidence" value="ECO:0007669"/>
    <property type="project" value="InterPro"/>
</dbReference>
<name>A0A0C3DP56_OIDMZ</name>
<keyword evidence="4 7" id="KW-1133">Transmembrane helix</keyword>
<dbReference type="STRING" id="913774.A0A0C3DP56"/>
<feature type="transmembrane region" description="Helical" evidence="7">
    <location>
        <begin position="390"/>
        <end position="408"/>
    </location>
</feature>
<protein>
    <recommendedName>
        <fullName evidence="8">Major facilitator superfamily (MFS) profile domain-containing protein</fullName>
    </recommendedName>
</protein>
<dbReference type="Proteomes" id="UP000054321">
    <property type="component" value="Unassembled WGS sequence"/>
</dbReference>
<dbReference type="GO" id="GO:0005886">
    <property type="term" value="C:plasma membrane"/>
    <property type="evidence" value="ECO:0007669"/>
    <property type="project" value="TreeGrafter"/>
</dbReference>
<evidence type="ECO:0000256" key="5">
    <source>
        <dbReference type="ARBA" id="ARBA00023136"/>
    </source>
</evidence>
<evidence type="ECO:0000256" key="3">
    <source>
        <dbReference type="ARBA" id="ARBA00022692"/>
    </source>
</evidence>
<keyword evidence="3 7" id="KW-0812">Transmembrane</keyword>
<evidence type="ECO:0000256" key="7">
    <source>
        <dbReference type="SAM" id="Phobius"/>
    </source>
</evidence>
<organism evidence="9 10">
    <name type="scientific">Oidiodendron maius (strain Zn)</name>
    <dbReference type="NCBI Taxonomy" id="913774"/>
    <lineage>
        <taxon>Eukaryota</taxon>
        <taxon>Fungi</taxon>
        <taxon>Dikarya</taxon>
        <taxon>Ascomycota</taxon>
        <taxon>Pezizomycotina</taxon>
        <taxon>Leotiomycetes</taxon>
        <taxon>Leotiomycetes incertae sedis</taxon>
        <taxon>Myxotrichaceae</taxon>
        <taxon>Oidiodendron</taxon>
    </lineage>
</organism>
<dbReference type="PANTHER" id="PTHR23502:SF51">
    <property type="entry name" value="QUINIDINE RESISTANCE PROTEIN 1-RELATED"/>
    <property type="match status" value="1"/>
</dbReference>
<evidence type="ECO:0000256" key="4">
    <source>
        <dbReference type="ARBA" id="ARBA00022989"/>
    </source>
</evidence>